<feature type="compositionally biased region" description="Low complexity" evidence="1">
    <location>
        <begin position="61"/>
        <end position="70"/>
    </location>
</feature>
<evidence type="ECO:0000313" key="3">
    <source>
        <dbReference type="EMBL" id="GMG25020.1"/>
    </source>
</evidence>
<protein>
    <submittedName>
        <fullName evidence="3">Unnamed protein product</fullName>
    </submittedName>
</protein>
<name>A0A9W6YVQ2_AMBMO</name>
<comment type="caution">
    <text evidence="3">The sequence shown here is derived from an EMBL/GenBank/DDBJ whole genome shotgun (WGS) entry which is preliminary data.</text>
</comment>
<dbReference type="GO" id="GO:0006508">
    <property type="term" value="P:proteolysis"/>
    <property type="evidence" value="ECO:0007669"/>
    <property type="project" value="InterPro"/>
</dbReference>
<dbReference type="PROSITE" id="PS50175">
    <property type="entry name" value="ASP_PROT_RETROV"/>
    <property type="match status" value="1"/>
</dbReference>
<dbReference type="EMBL" id="BSXU01001212">
    <property type="protein sequence ID" value="GMG25020.1"/>
    <property type="molecule type" value="Genomic_DNA"/>
</dbReference>
<dbReference type="Proteomes" id="UP001165063">
    <property type="component" value="Unassembled WGS sequence"/>
</dbReference>
<organism evidence="3 4">
    <name type="scientific">Ambrosiozyma monospora</name>
    <name type="common">Yeast</name>
    <name type="synonym">Endomycopsis monosporus</name>
    <dbReference type="NCBI Taxonomy" id="43982"/>
    <lineage>
        <taxon>Eukaryota</taxon>
        <taxon>Fungi</taxon>
        <taxon>Dikarya</taxon>
        <taxon>Ascomycota</taxon>
        <taxon>Saccharomycotina</taxon>
        <taxon>Pichiomycetes</taxon>
        <taxon>Pichiales</taxon>
        <taxon>Pichiaceae</taxon>
        <taxon>Ambrosiozyma</taxon>
    </lineage>
</organism>
<evidence type="ECO:0000313" key="4">
    <source>
        <dbReference type="Proteomes" id="UP001165063"/>
    </source>
</evidence>
<accession>A0A9W6YVQ2</accession>
<dbReference type="InterPro" id="IPR001995">
    <property type="entry name" value="Peptidase_A2_cat"/>
</dbReference>
<evidence type="ECO:0000259" key="2">
    <source>
        <dbReference type="PROSITE" id="PS50175"/>
    </source>
</evidence>
<evidence type="ECO:0000256" key="1">
    <source>
        <dbReference type="SAM" id="MobiDB-lite"/>
    </source>
</evidence>
<feature type="domain" description="Peptidase A2" evidence="2">
    <location>
        <begin position="249"/>
        <end position="284"/>
    </location>
</feature>
<keyword evidence="4" id="KW-1185">Reference proteome</keyword>
<dbReference type="GO" id="GO:0004190">
    <property type="term" value="F:aspartic-type endopeptidase activity"/>
    <property type="evidence" value="ECO:0007669"/>
    <property type="project" value="InterPro"/>
</dbReference>
<feature type="region of interest" description="Disordered" evidence="1">
    <location>
        <begin position="1"/>
        <end position="30"/>
    </location>
</feature>
<sequence>MDSTFSNTSSKVSKYPVSSTSIRRSSSISSQDVKMKILDQLNHFSSTASARSRLAYTSGALSSSDSSANSSDDDNDAAELSEVDSDDSKTTSLASSTYGRLPRNDNKNYAYSPSVPVSANWSSAAYPPTAPYYCPSTASSTCSSTSPVSMITSAALAVSNSTEAIHSAHPLQQSPSWCTATAPRPTFFRTSNWTQEEDQLLLDRAQCNLSFDELCVLLQNKSDNEISNRIELLDRQKRQQQLPLQKLSIRSLLDTNADSTPVARVPVPVTKPASSVVGISQLVN</sequence>
<feature type="compositionally biased region" description="Acidic residues" evidence="1">
    <location>
        <begin position="71"/>
        <end position="85"/>
    </location>
</feature>
<dbReference type="AlphaFoldDB" id="A0A9W6YVQ2"/>
<gene>
    <name evidence="3" type="ORF">Amon01_000303900</name>
</gene>
<feature type="compositionally biased region" description="Polar residues" evidence="1">
    <location>
        <begin position="1"/>
        <end position="12"/>
    </location>
</feature>
<proteinExistence type="predicted"/>
<reference evidence="3" key="1">
    <citation type="submission" date="2023-04" db="EMBL/GenBank/DDBJ databases">
        <title>Ambrosiozyma monospora NBRC 1965.</title>
        <authorList>
            <person name="Ichikawa N."/>
            <person name="Sato H."/>
            <person name="Tonouchi N."/>
        </authorList>
    </citation>
    <scope>NUCLEOTIDE SEQUENCE</scope>
    <source>
        <strain evidence="3">NBRC 1965</strain>
    </source>
</reference>
<feature type="region of interest" description="Disordered" evidence="1">
    <location>
        <begin position="61"/>
        <end position="109"/>
    </location>
</feature>
<feature type="compositionally biased region" description="Low complexity" evidence="1">
    <location>
        <begin position="18"/>
        <end position="30"/>
    </location>
</feature>